<evidence type="ECO:0000256" key="4">
    <source>
        <dbReference type="ARBA" id="ARBA00022705"/>
    </source>
</evidence>
<evidence type="ECO:0000313" key="9">
    <source>
        <dbReference type="EMBL" id="KAF1930379.1"/>
    </source>
</evidence>
<dbReference type="AlphaFoldDB" id="A0A6A5RRY1"/>
<proteinExistence type="inferred from homology"/>
<keyword evidence="5 6" id="KW-0539">Nucleus</keyword>
<keyword evidence="10" id="KW-1185">Reference proteome</keyword>
<dbReference type="SUPFAM" id="SSF158573">
    <property type="entry name" value="GINS helical bundle-like"/>
    <property type="match status" value="1"/>
</dbReference>
<evidence type="ECO:0000313" key="10">
    <source>
        <dbReference type="Proteomes" id="UP000800082"/>
    </source>
</evidence>
<dbReference type="PANTHER" id="PTHR21206">
    <property type="entry name" value="SLD5 PROTEIN"/>
    <property type="match status" value="1"/>
</dbReference>
<evidence type="ECO:0000256" key="1">
    <source>
        <dbReference type="ARBA" id="ARBA00004123"/>
    </source>
</evidence>
<dbReference type="Gene3D" id="1.20.58.1030">
    <property type="match status" value="1"/>
</dbReference>
<name>A0A6A5RRY1_9PLEO</name>
<dbReference type="CDD" id="cd11711">
    <property type="entry name" value="GINS_A_Sld5"/>
    <property type="match status" value="1"/>
</dbReference>
<dbReference type="GO" id="GO:0000811">
    <property type="term" value="C:GINS complex"/>
    <property type="evidence" value="ECO:0007669"/>
    <property type="project" value="UniProtKB-UniRule"/>
</dbReference>
<gene>
    <name evidence="9" type="ORF">M421DRAFT_58407</name>
</gene>
<dbReference type="OrthoDB" id="338231at2759"/>
<dbReference type="InterPro" id="IPR008591">
    <property type="entry name" value="GINS_Sld5"/>
</dbReference>
<organism evidence="9 10">
    <name type="scientific">Didymella exigua CBS 183.55</name>
    <dbReference type="NCBI Taxonomy" id="1150837"/>
    <lineage>
        <taxon>Eukaryota</taxon>
        <taxon>Fungi</taxon>
        <taxon>Dikarya</taxon>
        <taxon>Ascomycota</taxon>
        <taxon>Pezizomycotina</taxon>
        <taxon>Dothideomycetes</taxon>
        <taxon>Pleosporomycetidae</taxon>
        <taxon>Pleosporales</taxon>
        <taxon>Pleosporineae</taxon>
        <taxon>Didymellaceae</taxon>
        <taxon>Didymella</taxon>
    </lineage>
</organism>
<dbReference type="GO" id="GO:0006261">
    <property type="term" value="P:DNA-templated DNA replication"/>
    <property type="evidence" value="ECO:0007669"/>
    <property type="project" value="InterPro"/>
</dbReference>
<dbReference type="GeneID" id="54353265"/>
<dbReference type="Proteomes" id="UP000800082">
    <property type="component" value="Unassembled WGS sequence"/>
</dbReference>
<protein>
    <recommendedName>
        <fullName evidence="3 6">DNA replication complex GINS protein SLD5</fullName>
    </recommendedName>
</protein>
<dbReference type="InterPro" id="IPR031633">
    <property type="entry name" value="SLD5_C"/>
</dbReference>
<dbReference type="InterPro" id="IPR021151">
    <property type="entry name" value="GINS_A"/>
</dbReference>
<dbReference type="PANTHER" id="PTHR21206:SF0">
    <property type="entry name" value="DNA REPLICATION COMPLEX GINS PROTEIN SLD5"/>
    <property type="match status" value="1"/>
</dbReference>
<feature type="domain" description="DNA replication complex GINS protein SLD5 C-terminal" evidence="8">
    <location>
        <begin position="169"/>
        <end position="225"/>
    </location>
</feature>
<dbReference type="PIRSF" id="PIRSF007764">
    <property type="entry name" value="Sld5"/>
    <property type="match status" value="1"/>
</dbReference>
<comment type="subcellular location">
    <subcellularLocation>
        <location evidence="1 6">Nucleus</location>
    </subcellularLocation>
</comment>
<reference evidence="9" key="1">
    <citation type="journal article" date="2020" name="Stud. Mycol.">
        <title>101 Dothideomycetes genomes: a test case for predicting lifestyles and emergence of pathogens.</title>
        <authorList>
            <person name="Haridas S."/>
            <person name="Albert R."/>
            <person name="Binder M."/>
            <person name="Bloem J."/>
            <person name="Labutti K."/>
            <person name="Salamov A."/>
            <person name="Andreopoulos B."/>
            <person name="Baker S."/>
            <person name="Barry K."/>
            <person name="Bills G."/>
            <person name="Bluhm B."/>
            <person name="Cannon C."/>
            <person name="Castanera R."/>
            <person name="Culley D."/>
            <person name="Daum C."/>
            <person name="Ezra D."/>
            <person name="Gonzalez J."/>
            <person name="Henrissat B."/>
            <person name="Kuo A."/>
            <person name="Liang C."/>
            <person name="Lipzen A."/>
            <person name="Lutzoni F."/>
            <person name="Magnuson J."/>
            <person name="Mondo S."/>
            <person name="Nolan M."/>
            <person name="Ohm R."/>
            <person name="Pangilinan J."/>
            <person name="Park H.-J."/>
            <person name="Ramirez L."/>
            <person name="Alfaro M."/>
            <person name="Sun H."/>
            <person name="Tritt A."/>
            <person name="Yoshinaga Y."/>
            <person name="Zwiers L.-H."/>
            <person name="Turgeon B."/>
            <person name="Goodwin S."/>
            <person name="Spatafora J."/>
            <person name="Crous P."/>
            <person name="Grigoriev I."/>
        </authorList>
    </citation>
    <scope>NUCLEOTIDE SEQUENCE</scope>
    <source>
        <strain evidence="9">CBS 183.55</strain>
    </source>
</reference>
<evidence type="ECO:0000256" key="2">
    <source>
        <dbReference type="ARBA" id="ARBA00008187"/>
    </source>
</evidence>
<evidence type="ECO:0000256" key="3">
    <source>
        <dbReference type="ARBA" id="ARBA00014804"/>
    </source>
</evidence>
<comment type="similarity">
    <text evidence="2 6">Belongs to the GINS4/SLD5 family.</text>
</comment>
<dbReference type="RefSeq" id="XP_033450627.1">
    <property type="nucleotide sequence ID" value="XM_033595598.1"/>
</dbReference>
<dbReference type="InterPro" id="IPR038749">
    <property type="entry name" value="Sld5_GINS_A"/>
</dbReference>
<keyword evidence="4 6" id="KW-0235">DNA replication</keyword>
<evidence type="ECO:0000259" key="8">
    <source>
        <dbReference type="Pfam" id="PF16922"/>
    </source>
</evidence>
<dbReference type="InterPro" id="IPR036224">
    <property type="entry name" value="GINS_bundle-like_dom_sf"/>
</dbReference>
<accession>A0A6A5RRY1</accession>
<comment type="function">
    <text evidence="6">The GINS complex plays an essential role in the initiation of DNA replication.</text>
</comment>
<dbReference type="CDD" id="cd21692">
    <property type="entry name" value="GINS_B_Sld5"/>
    <property type="match status" value="1"/>
</dbReference>
<evidence type="ECO:0000256" key="5">
    <source>
        <dbReference type="ARBA" id="ARBA00023242"/>
    </source>
</evidence>
<dbReference type="EMBL" id="ML978963">
    <property type="protein sequence ID" value="KAF1930379.1"/>
    <property type="molecule type" value="Genomic_DNA"/>
</dbReference>
<evidence type="ECO:0000256" key="6">
    <source>
        <dbReference type="PIRNR" id="PIRNR007764"/>
    </source>
</evidence>
<sequence length="225" mass="25524">MDIDDLLAEVAVDATSLETRDLQELTRAWVAERSAPEILTWPAELMERVLDRIGRQIELVEEQTGSLDPRTNFRLIIVQTELERFKFLVRSFLRARLNKIDQHPLHVQAQHTASLDTVQSLLSPSELQYLTSHQALLSQHYSASFLSQFPASLQRLDDTTGGISMVDKPDEDKAVFVRALRDIGTVFVEGTDRRLEVKRGDVWAVRWSAVRKWAVGCGTGDVELI</sequence>
<feature type="domain" description="GINS subunit" evidence="7">
    <location>
        <begin position="66"/>
        <end position="143"/>
    </location>
</feature>
<dbReference type="Gene3D" id="3.40.5.60">
    <property type="match status" value="1"/>
</dbReference>
<evidence type="ECO:0000259" key="7">
    <source>
        <dbReference type="Pfam" id="PF05916"/>
    </source>
</evidence>
<dbReference type="GO" id="GO:0000727">
    <property type="term" value="P:double-strand break repair via break-induced replication"/>
    <property type="evidence" value="ECO:0007669"/>
    <property type="project" value="TreeGrafter"/>
</dbReference>
<dbReference type="Pfam" id="PF05916">
    <property type="entry name" value="Sld5"/>
    <property type="match status" value="1"/>
</dbReference>
<dbReference type="Pfam" id="PF16922">
    <property type="entry name" value="SLD5_C"/>
    <property type="match status" value="1"/>
</dbReference>